<evidence type="ECO:0000256" key="1">
    <source>
        <dbReference type="ARBA" id="ARBA00022729"/>
    </source>
</evidence>
<dbReference type="GO" id="GO:0030976">
    <property type="term" value="F:thiamine pyrophosphate binding"/>
    <property type="evidence" value="ECO:0007669"/>
    <property type="project" value="TreeGrafter"/>
</dbReference>
<dbReference type="EMBL" id="SMGD01000016">
    <property type="protein sequence ID" value="TCK46889.1"/>
    <property type="molecule type" value="Genomic_DNA"/>
</dbReference>
<feature type="signal peptide" evidence="3">
    <location>
        <begin position="1"/>
        <end position="24"/>
    </location>
</feature>
<keyword evidence="2" id="KW-0479">Metal-binding</keyword>
<proteinExistence type="predicted"/>
<organism evidence="4 5">
    <name type="scientific">Celerinatantimonas diazotrophica</name>
    <dbReference type="NCBI Taxonomy" id="412034"/>
    <lineage>
        <taxon>Bacteria</taxon>
        <taxon>Pseudomonadati</taxon>
        <taxon>Pseudomonadota</taxon>
        <taxon>Gammaproteobacteria</taxon>
        <taxon>Celerinatantimonadaceae</taxon>
        <taxon>Celerinatantimonas</taxon>
    </lineage>
</organism>
<dbReference type="Gene3D" id="3.40.190.10">
    <property type="entry name" value="Periplasmic binding protein-like II"/>
    <property type="match status" value="2"/>
</dbReference>
<dbReference type="PANTHER" id="PTHR30006:SF2">
    <property type="entry name" value="ABC TRANSPORTER SUBSTRATE-BINDING PROTEIN"/>
    <property type="match status" value="1"/>
</dbReference>
<keyword evidence="1 3" id="KW-0732">Signal</keyword>
<dbReference type="InterPro" id="IPR026045">
    <property type="entry name" value="Ferric-bd"/>
</dbReference>
<dbReference type="SUPFAM" id="SSF53850">
    <property type="entry name" value="Periplasmic binding protein-like II"/>
    <property type="match status" value="1"/>
</dbReference>
<dbReference type="AlphaFoldDB" id="A0A4R1J9V2"/>
<accession>A0A4R1J9V2</accession>
<evidence type="ECO:0000313" key="4">
    <source>
        <dbReference type="EMBL" id="TCK46889.1"/>
    </source>
</evidence>
<dbReference type="GO" id="GO:0030288">
    <property type="term" value="C:outer membrane-bounded periplasmic space"/>
    <property type="evidence" value="ECO:0007669"/>
    <property type="project" value="TreeGrafter"/>
</dbReference>
<keyword evidence="2" id="KW-0408">Iron</keyword>
<dbReference type="GO" id="GO:0030975">
    <property type="term" value="F:thiamine binding"/>
    <property type="evidence" value="ECO:0007669"/>
    <property type="project" value="TreeGrafter"/>
</dbReference>
<keyword evidence="5" id="KW-1185">Reference proteome</keyword>
<dbReference type="PIRSF" id="PIRSF002825">
    <property type="entry name" value="CfbpA"/>
    <property type="match status" value="1"/>
</dbReference>
<dbReference type="GO" id="GO:0046872">
    <property type="term" value="F:metal ion binding"/>
    <property type="evidence" value="ECO:0007669"/>
    <property type="project" value="UniProtKB-KW"/>
</dbReference>
<dbReference type="PANTHER" id="PTHR30006">
    <property type="entry name" value="THIAMINE-BINDING PERIPLASMIC PROTEIN-RELATED"/>
    <property type="match status" value="1"/>
</dbReference>
<protein>
    <submittedName>
        <fullName evidence="4">Iron(III) transport system substrate-binding protein</fullName>
    </submittedName>
</protein>
<dbReference type="RefSeq" id="WP_224054981.1">
    <property type="nucleotide sequence ID" value="NZ_OU594967.1"/>
</dbReference>
<evidence type="ECO:0000256" key="2">
    <source>
        <dbReference type="PIRSR" id="PIRSR002825-1"/>
    </source>
</evidence>
<comment type="caution">
    <text evidence="4">The sequence shown here is derived from an EMBL/GenBank/DDBJ whole genome shotgun (WGS) entry which is preliminary data.</text>
</comment>
<name>A0A4R1J9V2_9GAMM</name>
<evidence type="ECO:0000256" key="3">
    <source>
        <dbReference type="SAM" id="SignalP"/>
    </source>
</evidence>
<dbReference type="Pfam" id="PF13343">
    <property type="entry name" value="SBP_bac_6"/>
    <property type="match status" value="1"/>
</dbReference>
<dbReference type="CDD" id="cd13547">
    <property type="entry name" value="PBP2_Fbp_like_2"/>
    <property type="match status" value="1"/>
</dbReference>
<dbReference type="Proteomes" id="UP000295565">
    <property type="component" value="Unassembled WGS sequence"/>
</dbReference>
<feature type="chain" id="PRO_5021023148" evidence="3">
    <location>
        <begin position="25"/>
        <end position="322"/>
    </location>
</feature>
<evidence type="ECO:0000313" key="5">
    <source>
        <dbReference type="Proteomes" id="UP000295565"/>
    </source>
</evidence>
<sequence length="322" mass="34590">MFLKKSCSALVFLGLSLVSAGICAQTLTVYSAGPKKLSAELIKGFEAKTGAQVNLYQATAGKIMARYMAEKNNPHVDVMISSSWGHALSLSQSGDLLPYHSPNAQHVPKRLQGPGYVAQGAAVLSIAYNTDSKVPVPHSWQDLTRPAYAGQVTMPDPAASGSALTLVEGLVADEGNKAWTLFKQLKANHIIIPGANKAALAPVLQGSRSVVFGAVDYVVLGAKAKGEHVNVVYPKEGTVLAPRPIMIMKSTRHAKLAKEFVDYVLSKQGQQLVAKQFILPARTDVKALRPGYNDIKFLHFDLANAAKDAVKTKNKFAQIMRD</sequence>
<reference evidence="4 5" key="1">
    <citation type="submission" date="2019-03" db="EMBL/GenBank/DDBJ databases">
        <title>Genomic Encyclopedia of Type Strains, Phase IV (KMG-IV): sequencing the most valuable type-strain genomes for metagenomic binning, comparative biology and taxonomic classification.</title>
        <authorList>
            <person name="Goeker M."/>
        </authorList>
    </citation>
    <scope>NUCLEOTIDE SEQUENCE [LARGE SCALE GENOMIC DNA]</scope>
    <source>
        <strain evidence="4 5">DSM 18577</strain>
    </source>
</reference>
<gene>
    <name evidence="4" type="ORF">EV690_3037</name>
</gene>
<dbReference type="GO" id="GO:0015888">
    <property type="term" value="P:thiamine transport"/>
    <property type="evidence" value="ECO:0007669"/>
    <property type="project" value="TreeGrafter"/>
</dbReference>
<feature type="binding site" evidence="2">
    <location>
        <position position="217"/>
    </location>
    <ligand>
        <name>Fe cation</name>
        <dbReference type="ChEBI" id="CHEBI:24875"/>
    </ligand>
</feature>